<dbReference type="Proteomes" id="UP000281474">
    <property type="component" value="Unassembled WGS sequence"/>
</dbReference>
<dbReference type="GO" id="GO:0015074">
    <property type="term" value="P:DNA integration"/>
    <property type="evidence" value="ECO:0007669"/>
    <property type="project" value="InterPro"/>
</dbReference>
<organism evidence="3 4">
    <name type="scientific">Parashewanella curva</name>
    <dbReference type="NCBI Taxonomy" id="2338552"/>
    <lineage>
        <taxon>Bacteria</taxon>
        <taxon>Pseudomonadati</taxon>
        <taxon>Pseudomonadota</taxon>
        <taxon>Gammaproteobacteria</taxon>
        <taxon>Alteromonadales</taxon>
        <taxon>Shewanellaceae</taxon>
        <taxon>Parashewanella</taxon>
    </lineage>
</organism>
<dbReference type="AlphaFoldDB" id="A0A3L8PR63"/>
<keyword evidence="4" id="KW-1185">Reference proteome</keyword>
<dbReference type="RefSeq" id="WP_121840954.1">
    <property type="nucleotide sequence ID" value="NZ_ML014925.1"/>
</dbReference>
<evidence type="ECO:0000313" key="3">
    <source>
        <dbReference type="EMBL" id="RLV57694.1"/>
    </source>
</evidence>
<sequence>MFDFSSIRAQRRPTYLYFTYLSKKRISAQNINSRTATIYKWFEFHQVRYNIELERIDQTYRAYKQFQNKQGQTFIREVKTRLLTATVPKKFMPKLGHVYDDGEELRPLENAQVDALYKALYSNDFNTDERLIFEIALDTGARIQTILTIRLRHIDSFVPKNLHPDGCYKLQAGLGTDIDTKFDKRLVVSIPHALAEKLKIYAYCEEAKKRRCKFKQNFGEEVFRNEKDMYLFLGRRGDCRYMAKSDPRYASTNSKPNGRSISVIVARLKRVLPSTFPQNYVFHWNRATFAYISYQLLKPLLDSKEITFDMLIGWIQSSLGHANPETTLEYLKLL</sequence>
<dbReference type="SUPFAM" id="SSF56349">
    <property type="entry name" value="DNA breaking-rejoining enzymes"/>
    <property type="match status" value="1"/>
</dbReference>
<dbReference type="EMBL" id="QZEI01000176">
    <property type="protein sequence ID" value="RLV57694.1"/>
    <property type="molecule type" value="Genomic_DNA"/>
</dbReference>
<dbReference type="InterPro" id="IPR013762">
    <property type="entry name" value="Integrase-like_cat_sf"/>
</dbReference>
<dbReference type="PROSITE" id="PS51898">
    <property type="entry name" value="TYR_RECOMBINASE"/>
    <property type="match status" value="1"/>
</dbReference>
<gene>
    <name evidence="3" type="ORF">D5018_21195</name>
</gene>
<dbReference type="OrthoDB" id="6388832at2"/>
<dbReference type="InterPro" id="IPR002104">
    <property type="entry name" value="Integrase_catalytic"/>
</dbReference>
<comment type="caution">
    <text evidence="3">The sequence shown here is derived from an EMBL/GenBank/DDBJ whole genome shotgun (WGS) entry which is preliminary data.</text>
</comment>
<name>A0A3L8PR63_9GAMM</name>
<dbReference type="GO" id="GO:0006310">
    <property type="term" value="P:DNA recombination"/>
    <property type="evidence" value="ECO:0007669"/>
    <property type="project" value="UniProtKB-KW"/>
</dbReference>
<reference evidence="3 4" key="1">
    <citation type="submission" date="2018-09" db="EMBL/GenBank/DDBJ databases">
        <title>Phylogeny of the Shewanellaceae, and recommendation for two new genera, Pseudoshewanella and Parashewanella.</title>
        <authorList>
            <person name="Wang G."/>
        </authorList>
    </citation>
    <scope>NUCLEOTIDE SEQUENCE [LARGE SCALE GENOMIC DNA]</scope>
    <source>
        <strain evidence="3 4">C51</strain>
    </source>
</reference>
<evidence type="ECO:0000313" key="4">
    <source>
        <dbReference type="Proteomes" id="UP000281474"/>
    </source>
</evidence>
<dbReference type="GO" id="GO:0003677">
    <property type="term" value="F:DNA binding"/>
    <property type="evidence" value="ECO:0007669"/>
    <property type="project" value="InterPro"/>
</dbReference>
<evidence type="ECO:0000259" key="2">
    <source>
        <dbReference type="PROSITE" id="PS51898"/>
    </source>
</evidence>
<keyword evidence="1" id="KW-0233">DNA recombination</keyword>
<proteinExistence type="predicted"/>
<dbReference type="Gene3D" id="1.10.443.10">
    <property type="entry name" value="Intergrase catalytic core"/>
    <property type="match status" value="1"/>
</dbReference>
<protein>
    <submittedName>
        <fullName evidence="3">Site-specific integrase</fullName>
    </submittedName>
</protein>
<accession>A0A3L8PR63</accession>
<evidence type="ECO:0000256" key="1">
    <source>
        <dbReference type="ARBA" id="ARBA00023172"/>
    </source>
</evidence>
<feature type="domain" description="Tyr recombinase" evidence="2">
    <location>
        <begin position="103"/>
        <end position="334"/>
    </location>
</feature>
<dbReference type="InterPro" id="IPR011010">
    <property type="entry name" value="DNA_brk_join_enz"/>
</dbReference>